<dbReference type="Proteomes" id="UP000000639">
    <property type="component" value="Chromosome"/>
</dbReference>
<dbReference type="AlphaFoldDB" id="A1SYX0"/>
<evidence type="ECO:0000313" key="1">
    <source>
        <dbReference type="EMBL" id="ABM04685.1"/>
    </source>
</evidence>
<protein>
    <submittedName>
        <fullName evidence="1">Uncharacterized protein</fullName>
    </submittedName>
</protein>
<organism evidence="1 2">
    <name type="scientific">Psychromonas ingrahamii (strain DSM 17664 / CCUG 51855 / 37)</name>
    <dbReference type="NCBI Taxonomy" id="357804"/>
    <lineage>
        <taxon>Bacteria</taxon>
        <taxon>Pseudomonadati</taxon>
        <taxon>Pseudomonadota</taxon>
        <taxon>Gammaproteobacteria</taxon>
        <taxon>Alteromonadales</taxon>
        <taxon>Psychromonadaceae</taxon>
        <taxon>Psychromonas</taxon>
    </lineage>
</organism>
<name>A1SYX0_PSYIN</name>
<evidence type="ECO:0000313" key="2">
    <source>
        <dbReference type="Proteomes" id="UP000000639"/>
    </source>
</evidence>
<gene>
    <name evidence="1" type="ordered locus">Ping_2983</name>
</gene>
<reference evidence="1 2" key="1">
    <citation type="submission" date="2007-01" db="EMBL/GenBank/DDBJ databases">
        <title>Complete sequence of Psychromonas ingrahamii 37.</title>
        <authorList>
            <consortium name="US DOE Joint Genome Institute"/>
            <person name="Copeland A."/>
            <person name="Lucas S."/>
            <person name="Lapidus A."/>
            <person name="Barry K."/>
            <person name="Detter J.C."/>
            <person name="Glavina del Rio T."/>
            <person name="Hammon N."/>
            <person name="Israni S."/>
            <person name="Dalin E."/>
            <person name="Tice H."/>
            <person name="Pitluck S."/>
            <person name="Thompson L.S."/>
            <person name="Brettin T."/>
            <person name="Bruce D."/>
            <person name="Han C."/>
            <person name="Tapia R."/>
            <person name="Schmutz J."/>
            <person name="Larimer F."/>
            <person name="Land M."/>
            <person name="Hauser L."/>
            <person name="Kyrpides N."/>
            <person name="Ivanova N."/>
            <person name="Staley J."/>
            <person name="Richardson P."/>
        </authorList>
    </citation>
    <scope>NUCLEOTIDE SEQUENCE [LARGE SCALE GENOMIC DNA]</scope>
    <source>
        <strain evidence="1 2">37</strain>
    </source>
</reference>
<accession>A1SYX0</accession>
<keyword evidence="2" id="KW-1185">Reference proteome</keyword>
<dbReference type="EMBL" id="CP000510">
    <property type="protein sequence ID" value="ABM04685.1"/>
    <property type="molecule type" value="Genomic_DNA"/>
</dbReference>
<proteinExistence type="predicted"/>
<dbReference type="KEGG" id="pin:Ping_2983"/>
<sequence length="120" mass="13756">MIFFGLIKQRELGCGIYRSLRFMNNQIITNREKIMPLEITKYNSKEALVDAFAEHIYEHGYKREEFKFLDVDGGRSGMSLAKGAAKCLLEFVERYETAEIGVPETARWCINGSPSFGYAE</sequence>
<dbReference type="HOGENOM" id="CLU_2047761_0_0_6"/>